<evidence type="ECO:0000313" key="19">
    <source>
        <dbReference type="EMBL" id="KAE8099950.1"/>
    </source>
</evidence>
<feature type="disulfide bond" evidence="16">
    <location>
        <begin position="703"/>
        <end position="759"/>
    </location>
</feature>
<dbReference type="Pfam" id="PF00497">
    <property type="entry name" value="SBP_bac_3"/>
    <property type="match status" value="1"/>
</dbReference>
<dbReference type="FunFam" id="1.10.287.70:FF:000037">
    <property type="entry name" value="Glutamate receptor"/>
    <property type="match status" value="1"/>
</dbReference>
<dbReference type="SMART" id="SM00079">
    <property type="entry name" value="PBPe"/>
    <property type="match status" value="1"/>
</dbReference>
<dbReference type="PANTHER" id="PTHR34836">
    <property type="entry name" value="OS06G0188250 PROTEIN"/>
    <property type="match status" value="1"/>
</dbReference>
<keyword evidence="9 15" id="KW-0472">Membrane</keyword>
<evidence type="ECO:0000256" key="10">
    <source>
        <dbReference type="ARBA" id="ARBA00023170"/>
    </source>
</evidence>
<comment type="function">
    <text evidence="14">Glutamate-gated receptor that probably acts as a non-selective cation channel. May be involved in light-signal transduction and calcium homeostasis via the regulation of calcium influx into cells.</text>
</comment>
<dbReference type="Gene3D" id="3.40.50.2300">
    <property type="match status" value="2"/>
</dbReference>
<dbReference type="GO" id="GO:0015276">
    <property type="term" value="F:ligand-gated monoatomic ion channel activity"/>
    <property type="evidence" value="ECO:0007669"/>
    <property type="project" value="InterPro"/>
</dbReference>
<accession>A0A5N6RP73</accession>
<evidence type="ECO:0000256" key="13">
    <source>
        <dbReference type="ARBA" id="ARBA00023303"/>
    </source>
</evidence>
<dbReference type="InterPro" id="IPR001828">
    <property type="entry name" value="ANF_lig-bd_rcpt"/>
</dbReference>
<dbReference type="GO" id="GO:0016020">
    <property type="term" value="C:membrane"/>
    <property type="evidence" value="ECO:0007669"/>
    <property type="project" value="UniProtKB-SubCell"/>
</dbReference>
<keyword evidence="4 15" id="KW-0813">Transport</keyword>
<evidence type="ECO:0000256" key="17">
    <source>
        <dbReference type="SAM" id="Phobius"/>
    </source>
</evidence>
<keyword evidence="7 17" id="KW-1133">Transmembrane helix</keyword>
<dbReference type="AlphaFoldDB" id="A0A5N6RP73"/>
<dbReference type="Gene3D" id="1.10.287.70">
    <property type="match status" value="1"/>
</dbReference>
<evidence type="ECO:0000313" key="20">
    <source>
        <dbReference type="Proteomes" id="UP000327013"/>
    </source>
</evidence>
<dbReference type="FunFam" id="3.40.50.2300:FF:000195">
    <property type="entry name" value="Glutamate receptor"/>
    <property type="match status" value="1"/>
</dbReference>
<proteinExistence type="inferred from homology"/>
<keyword evidence="6" id="KW-0732">Signal</keyword>
<evidence type="ECO:0000256" key="5">
    <source>
        <dbReference type="ARBA" id="ARBA00022692"/>
    </source>
</evidence>
<evidence type="ECO:0000256" key="16">
    <source>
        <dbReference type="PIRSR" id="PIRSR037090-50"/>
    </source>
</evidence>
<evidence type="ECO:0000256" key="12">
    <source>
        <dbReference type="ARBA" id="ARBA00023286"/>
    </source>
</evidence>
<comment type="subunit">
    <text evidence="3">May form heteromers.</text>
</comment>
<dbReference type="FunFam" id="3.40.50.2300:FF:000169">
    <property type="entry name" value="Glutamate receptor"/>
    <property type="match status" value="1"/>
</dbReference>
<dbReference type="Gene3D" id="3.40.190.10">
    <property type="entry name" value="Periplasmic binding protein-like II"/>
    <property type="match status" value="2"/>
</dbReference>
<evidence type="ECO:0000256" key="11">
    <source>
        <dbReference type="ARBA" id="ARBA00023180"/>
    </source>
</evidence>
<keyword evidence="8 15" id="KW-0406">Ion transport</keyword>
<gene>
    <name evidence="19" type="ORF">FH972_017893</name>
</gene>
<reference evidence="19 20" key="1">
    <citation type="submission" date="2019-06" db="EMBL/GenBank/DDBJ databases">
        <title>A chromosomal-level reference genome of Carpinus fangiana (Coryloideae, Betulaceae).</title>
        <authorList>
            <person name="Yang X."/>
            <person name="Wang Z."/>
            <person name="Zhang L."/>
            <person name="Hao G."/>
            <person name="Liu J."/>
            <person name="Yang Y."/>
        </authorList>
    </citation>
    <scope>NUCLEOTIDE SEQUENCE [LARGE SCALE GENOMIC DNA]</scope>
    <source>
        <strain evidence="19">Cfa_2016G</strain>
        <tissue evidence="19">Leaf</tissue>
    </source>
</reference>
<dbReference type="InterPro" id="IPR001638">
    <property type="entry name" value="Solute-binding_3/MltF_N"/>
</dbReference>
<dbReference type="InterPro" id="IPR028082">
    <property type="entry name" value="Peripla_BP_I"/>
</dbReference>
<dbReference type="SUPFAM" id="SSF53850">
    <property type="entry name" value="Periplasmic binding protein-like II"/>
    <property type="match status" value="1"/>
</dbReference>
<dbReference type="CDD" id="cd19990">
    <property type="entry name" value="PBP1_GABAb_receptor_plant"/>
    <property type="match status" value="1"/>
</dbReference>
<dbReference type="Pfam" id="PF00060">
    <property type="entry name" value="Lig_chan"/>
    <property type="match status" value="1"/>
</dbReference>
<comment type="similarity">
    <text evidence="2 15">Belongs to the glutamate-gated ion channel (TC 1.A.10.1) family.</text>
</comment>
<protein>
    <recommendedName>
        <fullName evidence="15">Glutamate receptor</fullName>
    </recommendedName>
</protein>
<dbReference type="EMBL" id="CM017327">
    <property type="protein sequence ID" value="KAE8099950.1"/>
    <property type="molecule type" value="Genomic_DNA"/>
</dbReference>
<feature type="transmembrane region" description="Helical" evidence="17">
    <location>
        <begin position="597"/>
        <end position="619"/>
    </location>
</feature>
<organism evidence="19 20">
    <name type="scientific">Carpinus fangiana</name>
    <dbReference type="NCBI Taxonomy" id="176857"/>
    <lineage>
        <taxon>Eukaryota</taxon>
        <taxon>Viridiplantae</taxon>
        <taxon>Streptophyta</taxon>
        <taxon>Embryophyta</taxon>
        <taxon>Tracheophyta</taxon>
        <taxon>Spermatophyta</taxon>
        <taxon>Magnoliopsida</taxon>
        <taxon>eudicotyledons</taxon>
        <taxon>Gunneridae</taxon>
        <taxon>Pentapetalae</taxon>
        <taxon>rosids</taxon>
        <taxon>fabids</taxon>
        <taxon>Fagales</taxon>
        <taxon>Betulaceae</taxon>
        <taxon>Carpinus</taxon>
    </lineage>
</organism>
<keyword evidence="5 17" id="KW-0812">Transmembrane</keyword>
<keyword evidence="12 15" id="KW-1071">Ligand-gated ion channel</keyword>
<evidence type="ECO:0000256" key="14">
    <source>
        <dbReference type="ARBA" id="ARBA00049638"/>
    </source>
</evidence>
<dbReference type="InterPro" id="IPR044440">
    <property type="entry name" value="GABAb_receptor_plant_PBP1"/>
</dbReference>
<evidence type="ECO:0000256" key="9">
    <source>
        <dbReference type="ARBA" id="ARBA00023136"/>
    </source>
</evidence>
<dbReference type="Pfam" id="PF01094">
    <property type="entry name" value="ANF_receptor"/>
    <property type="match status" value="1"/>
</dbReference>
<dbReference type="InterPro" id="IPR017103">
    <property type="entry name" value="Iontropic_Glu_rcpt_pln"/>
</dbReference>
<comment type="subcellular location">
    <subcellularLocation>
        <location evidence="1">Membrane</location>
        <topology evidence="1">Multi-pass membrane protein</topology>
    </subcellularLocation>
</comment>
<dbReference type="PANTHER" id="PTHR34836:SF1">
    <property type="entry name" value="OS09G0428600 PROTEIN"/>
    <property type="match status" value="1"/>
</dbReference>
<feature type="transmembrane region" description="Helical" evidence="17">
    <location>
        <begin position="533"/>
        <end position="553"/>
    </location>
</feature>
<feature type="transmembrane region" description="Helical" evidence="17">
    <location>
        <begin position="565"/>
        <end position="585"/>
    </location>
</feature>
<evidence type="ECO:0000256" key="2">
    <source>
        <dbReference type="ARBA" id="ARBA00008685"/>
    </source>
</evidence>
<keyword evidence="20" id="KW-1185">Reference proteome</keyword>
<keyword evidence="16" id="KW-1015">Disulfide bond</keyword>
<keyword evidence="11" id="KW-0325">Glycoprotein</keyword>
<name>A0A5N6RP73_9ROSI</name>
<dbReference type="OrthoDB" id="5984008at2759"/>
<keyword evidence="10 15" id="KW-0675">Receptor</keyword>
<dbReference type="SUPFAM" id="SSF53822">
    <property type="entry name" value="Periplasmic binding protein-like I"/>
    <property type="match status" value="1"/>
</dbReference>
<evidence type="ECO:0000256" key="15">
    <source>
        <dbReference type="PIRNR" id="PIRNR037090"/>
    </source>
</evidence>
<dbReference type="InterPro" id="IPR001320">
    <property type="entry name" value="Iontro_rcpt_C"/>
</dbReference>
<evidence type="ECO:0000256" key="7">
    <source>
        <dbReference type="ARBA" id="ARBA00022989"/>
    </source>
</evidence>
<keyword evidence="13 15" id="KW-0407">Ion channel</keyword>
<dbReference type="FunFam" id="3.40.190.10:FF:000103">
    <property type="entry name" value="Glutamate receptor"/>
    <property type="match status" value="1"/>
</dbReference>
<evidence type="ECO:0000256" key="8">
    <source>
        <dbReference type="ARBA" id="ARBA00023065"/>
    </source>
</evidence>
<dbReference type="CDD" id="cd13686">
    <property type="entry name" value="GluR_Plant"/>
    <property type="match status" value="1"/>
</dbReference>
<evidence type="ECO:0000259" key="18">
    <source>
        <dbReference type="SMART" id="SM00079"/>
    </source>
</evidence>
<sequence>MALSDFYASHPYYKTRLRLNIRDSKRDVVGAAAAALYLIKNGEVKAIIGPQNSMQAKFVINLGKKAQVPIISFSATSPSLTSLWSQYFFQIAQNDSSQVKAISAIIQAFGWREAVPIYVDNTYGKGIVPYLIDALQEIDARVPYRSVIPPSATDDQIGQELYKLMTMQTRVFIVHMSCKLSSRLFIKAKEIGMMREGYVWIITNGIANSFSSIEGSVIDSLQGVLGIKTYVPETKELENFAIQWKRKFRQDNPNIINAELGVVGLWAYDAIFALAQAIEEVGFTNIGSEKTNASSNLTDLETIRVSQNGSKLRDALLGVRFTGLAGDFNLVNGRLQSSTFEIINVNGNGERKIAFWTPENGLVRKLNSANTSTYSTSKNNLGPIIWPGDSSSIPKGWEIPTNGRKLRIGVPMKHGFSEFVKVTLDPNTNKTKVTGYCIDIFNAVMETLPYAVSYEFIPFAKPDGRSAGSCNDLVYQVFLGNFDAVVGDTTILANRSDFVDFTLPYTESAVSMVVPLEDSKAKNTWVFLKPLSWDLWLTSSCFFVFIGFVVWVLEHRINKDFRGSRLHQIGTSLFYGFSTLVFSHWEQVLSNSARFVVVVWVFVVLILTQSYTASLASLLTVQQLQPTITDVHQLIKNHEYVGYQENSFVLGILKEMNFKTGMLRPYNSTNHCNELLSMGSANGGIAAAFDEIPYMKLFLANYCSKYTMVTSIYKTDGFGFVFPKGSPLVADVSRAILKVIEGEKMRVIEKAWLGIGTNCPDSNTQCLGYKHK</sequence>
<dbReference type="Proteomes" id="UP000327013">
    <property type="component" value="Chromosome 7"/>
</dbReference>
<comment type="function">
    <text evidence="15">Glutamate-gated receptor that probably acts as non-selective cation channel.</text>
</comment>
<dbReference type="InterPro" id="IPR015683">
    <property type="entry name" value="Ionotropic_Glu_rcpt"/>
</dbReference>
<evidence type="ECO:0000256" key="3">
    <source>
        <dbReference type="ARBA" id="ARBA00011095"/>
    </source>
</evidence>
<evidence type="ECO:0000256" key="4">
    <source>
        <dbReference type="ARBA" id="ARBA00022448"/>
    </source>
</evidence>
<dbReference type="PIRSF" id="PIRSF037090">
    <property type="entry name" value="Iontro_Glu-like_rcpt_pln"/>
    <property type="match status" value="1"/>
</dbReference>
<feature type="domain" description="Ionotropic glutamate receptor C-terminal" evidence="18">
    <location>
        <begin position="405"/>
        <end position="755"/>
    </location>
</feature>
<evidence type="ECO:0000256" key="1">
    <source>
        <dbReference type="ARBA" id="ARBA00004141"/>
    </source>
</evidence>
<dbReference type="FunFam" id="3.40.190.10:FF:000195">
    <property type="entry name" value="Glutamate receptor 2.7"/>
    <property type="match status" value="1"/>
</dbReference>
<evidence type="ECO:0000256" key="6">
    <source>
        <dbReference type="ARBA" id="ARBA00022729"/>
    </source>
</evidence>